<comment type="caution">
    <text evidence="2">The sequence shown here is derived from an EMBL/GenBank/DDBJ whole genome shotgun (WGS) entry which is preliminary data.</text>
</comment>
<name>A0ABP9BWW7_9MICC</name>
<dbReference type="Pfam" id="PF02325">
    <property type="entry name" value="CCB3_YggT"/>
    <property type="match status" value="1"/>
</dbReference>
<dbReference type="InterPro" id="IPR003425">
    <property type="entry name" value="CCB3/YggT"/>
</dbReference>
<accession>A0ABP9BWW7</accession>
<evidence type="ECO:0000313" key="2">
    <source>
        <dbReference type="EMBL" id="GAA4800457.1"/>
    </source>
</evidence>
<reference evidence="3" key="1">
    <citation type="journal article" date="2019" name="Int. J. Syst. Evol. Microbiol.">
        <title>The Global Catalogue of Microorganisms (GCM) 10K type strain sequencing project: providing services to taxonomists for standard genome sequencing and annotation.</title>
        <authorList>
            <consortium name="The Broad Institute Genomics Platform"/>
            <consortium name="The Broad Institute Genome Sequencing Center for Infectious Disease"/>
            <person name="Wu L."/>
            <person name="Ma J."/>
        </authorList>
    </citation>
    <scope>NUCLEOTIDE SEQUENCE [LARGE SCALE GENOMIC DNA]</scope>
    <source>
        <strain evidence="3">JCM 18541</strain>
    </source>
</reference>
<keyword evidence="1" id="KW-0472">Membrane</keyword>
<evidence type="ECO:0000313" key="3">
    <source>
        <dbReference type="Proteomes" id="UP001500187"/>
    </source>
</evidence>
<keyword evidence="1" id="KW-1133">Transmembrane helix</keyword>
<feature type="transmembrane region" description="Helical" evidence="1">
    <location>
        <begin position="75"/>
        <end position="96"/>
    </location>
</feature>
<sequence>MGYIFAFLTIAVYLLIVVFMARLVLDWIQMFARYWRPQGVMLILVSFVYGVTDPPMNLARRYIKPLRLGGVSLDLGFMILLIGLFILQTVLMSLTVRTS</sequence>
<keyword evidence="1" id="KW-0812">Transmembrane</keyword>
<gene>
    <name evidence="2" type="ORF">GCM10023352_20660</name>
</gene>
<proteinExistence type="predicted"/>
<feature type="transmembrane region" description="Helical" evidence="1">
    <location>
        <begin position="6"/>
        <end position="25"/>
    </location>
</feature>
<dbReference type="EMBL" id="BAABKP010000006">
    <property type="protein sequence ID" value="GAA4800457.1"/>
    <property type="molecule type" value="Genomic_DNA"/>
</dbReference>
<dbReference type="Proteomes" id="UP001500187">
    <property type="component" value="Unassembled WGS sequence"/>
</dbReference>
<dbReference type="RefSeq" id="WP_345447278.1">
    <property type="nucleotide sequence ID" value="NZ_BAABKP010000006.1"/>
</dbReference>
<keyword evidence="3" id="KW-1185">Reference proteome</keyword>
<evidence type="ECO:0000256" key="1">
    <source>
        <dbReference type="SAM" id="Phobius"/>
    </source>
</evidence>
<feature type="transmembrane region" description="Helical" evidence="1">
    <location>
        <begin position="34"/>
        <end position="52"/>
    </location>
</feature>
<organism evidence="2 3">
    <name type="scientific">Rothia endophytica</name>
    <dbReference type="NCBI Taxonomy" id="1324766"/>
    <lineage>
        <taxon>Bacteria</taxon>
        <taxon>Bacillati</taxon>
        <taxon>Actinomycetota</taxon>
        <taxon>Actinomycetes</taxon>
        <taxon>Micrococcales</taxon>
        <taxon>Micrococcaceae</taxon>
        <taxon>Rothia</taxon>
    </lineage>
</organism>
<protein>
    <submittedName>
        <fullName evidence="2">YggT family protein</fullName>
    </submittedName>
</protein>